<dbReference type="Pfam" id="PF23310">
    <property type="entry name" value="TPR_27"/>
    <property type="match status" value="1"/>
</dbReference>
<sequence>MLELDQFPLVSWTYVDEKKGASLTRCKECIDNYGKRIESGLECLERAVSSKHIGAIYVKSIVLIFNGNNESKETVIKRLAHMKNCRRRELKVQREKLINMLKFIWLNNPILICRPVCCNIEDNHDRRGGWSIDKEEAYCKACATDNEIGVFNNIFPRP</sequence>
<evidence type="ECO:0000259" key="1">
    <source>
        <dbReference type="Pfam" id="PF23310"/>
    </source>
</evidence>
<dbReference type="InterPro" id="IPR057136">
    <property type="entry name" value="At2g35280_TPR_dom"/>
</dbReference>
<gene>
    <name evidence="2" type="ORF">CDL12_24729</name>
</gene>
<reference evidence="3" key="1">
    <citation type="journal article" date="2018" name="Gigascience">
        <title>Genome assembly of the Pink Ipe (Handroanthus impetiginosus, Bignoniaceae), a highly valued, ecologically keystone Neotropical timber forest tree.</title>
        <authorList>
            <person name="Silva-Junior O.B."/>
            <person name="Grattapaglia D."/>
            <person name="Novaes E."/>
            <person name="Collevatti R.G."/>
        </authorList>
    </citation>
    <scope>NUCLEOTIDE SEQUENCE [LARGE SCALE GENOMIC DNA]</scope>
    <source>
        <strain evidence="3">cv. UFG-1</strain>
    </source>
</reference>
<dbReference type="AlphaFoldDB" id="A0A2G9GCP5"/>
<proteinExistence type="predicted"/>
<accession>A0A2G9GCP5</accession>
<keyword evidence="3" id="KW-1185">Reference proteome</keyword>
<name>A0A2G9GCP5_9LAMI</name>
<evidence type="ECO:0000313" key="3">
    <source>
        <dbReference type="Proteomes" id="UP000231279"/>
    </source>
</evidence>
<dbReference type="Proteomes" id="UP000231279">
    <property type="component" value="Unassembled WGS sequence"/>
</dbReference>
<feature type="domain" description="At2g35280-like TPR" evidence="1">
    <location>
        <begin position="34"/>
        <end position="99"/>
    </location>
</feature>
<organism evidence="2 3">
    <name type="scientific">Handroanthus impetiginosus</name>
    <dbReference type="NCBI Taxonomy" id="429701"/>
    <lineage>
        <taxon>Eukaryota</taxon>
        <taxon>Viridiplantae</taxon>
        <taxon>Streptophyta</taxon>
        <taxon>Embryophyta</taxon>
        <taxon>Tracheophyta</taxon>
        <taxon>Spermatophyta</taxon>
        <taxon>Magnoliopsida</taxon>
        <taxon>eudicotyledons</taxon>
        <taxon>Gunneridae</taxon>
        <taxon>Pentapetalae</taxon>
        <taxon>asterids</taxon>
        <taxon>lamiids</taxon>
        <taxon>Lamiales</taxon>
        <taxon>Bignoniaceae</taxon>
        <taxon>Crescentiina</taxon>
        <taxon>Tabebuia alliance</taxon>
        <taxon>Handroanthus</taxon>
    </lineage>
</organism>
<evidence type="ECO:0000313" key="2">
    <source>
        <dbReference type="EMBL" id="PIN02750.1"/>
    </source>
</evidence>
<dbReference type="OrthoDB" id="1926629at2759"/>
<dbReference type="EMBL" id="NKXS01005783">
    <property type="protein sequence ID" value="PIN02750.1"/>
    <property type="molecule type" value="Genomic_DNA"/>
</dbReference>
<comment type="caution">
    <text evidence="2">The sequence shown here is derived from an EMBL/GenBank/DDBJ whole genome shotgun (WGS) entry which is preliminary data.</text>
</comment>
<protein>
    <recommendedName>
        <fullName evidence="1">At2g35280-like TPR domain-containing protein</fullName>
    </recommendedName>
</protein>